<dbReference type="SUPFAM" id="SSF53335">
    <property type="entry name" value="S-adenosyl-L-methionine-dependent methyltransferases"/>
    <property type="match status" value="1"/>
</dbReference>
<evidence type="ECO:0000313" key="2">
    <source>
        <dbReference type="EMBL" id="SDF91056.1"/>
    </source>
</evidence>
<dbReference type="STRING" id="1082479.SAMN05216241_103124"/>
<dbReference type="Proteomes" id="UP000199415">
    <property type="component" value="Unassembled WGS sequence"/>
</dbReference>
<dbReference type="CDD" id="cd02440">
    <property type="entry name" value="AdoMet_MTases"/>
    <property type="match status" value="1"/>
</dbReference>
<protein>
    <submittedName>
        <fullName evidence="2">Methyltransferase domain-containing protein</fullName>
    </submittedName>
</protein>
<dbReference type="RefSeq" id="WP_090019259.1">
    <property type="nucleotide sequence ID" value="NZ_FNCE01000003.1"/>
</dbReference>
<sequence>MSARGAPSPWVVRFAERVPAGGTVLDLACGRGRHAAFFLARGHPVTAVDRDTSGLADLAEQPGLEIVEADLEAGGPFPLAGRTFAGVVVTNYLHRPLLPALVATLAPGGVLIYETFTRRHAEIGRPRNPAFLLEPNELRDAVGGELTVLAFEDDVEEVTTTGRRVVQHICARRPG</sequence>
<dbReference type="InterPro" id="IPR041698">
    <property type="entry name" value="Methyltransf_25"/>
</dbReference>
<dbReference type="Gene3D" id="3.40.50.150">
    <property type="entry name" value="Vaccinia Virus protein VP39"/>
    <property type="match status" value="1"/>
</dbReference>
<evidence type="ECO:0000259" key="1">
    <source>
        <dbReference type="Pfam" id="PF13649"/>
    </source>
</evidence>
<name>A0A1G7PXS7_9PROT</name>
<dbReference type="GO" id="GO:0008168">
    <property type="term" value="F:methyltransferase activity"/>
    <property type="evidence" value="ECO:0007669"/>
    <property type="project" value="UniProtKB-KW"/>
</dbReference>
<keyword evidence="2" id="KW-0489">Methyltransferase</keyword>
<proteinExistence type="predicted"/>
<keyword evidence="2" id="KW-0808">Transferase</keyword>
<dbReference type="InterPro" id="IPR029063">
    <property type="entry name" value="SAM-dependent_MTases_sf"/>
</dbReference>
<keyword evidence="3" id="KW-1185">Reference proteome</keyword>
<dbReference type="AlphaFoldDB" id="A0A1G7PXS7"/>
<dbReference type="EMBL" id="FNCE01000003">
    <property type="protein sequence ID" value="SDF91056.1"/>
    <property type="molecule type" value="Genomic_DNA"/>
</dbReference>
<accession>A0A1G7PXS7</accession>
<dbReference type="Pfam" id="PF13649">
    <property type="entry name" value="Methyltransf_25"/>
    <property type="match status" value="1"/>
</dbReference>
<organism evidence="2 3">
    <name type="scientific">Limimonas halophila</name>
    <dbReference type="NCBI Taxonomy" id="1082479"/>
    <lineage>
        <taxon>Bacteria</taxon>
        <taxon>Pseudomonadati</taxon>
        <taxon>Pseudomonadota</taxon>
        <taxon>Alphaproteobacteria</taxon>
        <taxon>Rhodospirillales</taxon>
        <taxon>Rhodovibrionaceae</taxon>
        <taxon>Limimonas</taxon>
    </lineage>
</organism>
<gene>
    <name evidence="2" type="ORF">SAMN05216241_103124</name>
</gene>
<evidence type="ECO:0000313" key="3">
    <source>
        <dbReference type="Proteomes" id="UP000199415"/>
    </source>
</evidence>
<dbReference type="GO" id="GO:0032259">
    <property type="term" value="P:methylation"/>
    <property type="evidence" value="ECO:0007669"/>
    <property type="project" value="UniProtKB-KW"/>
</dbReference>
<reference evidence="2 3" key="1">
    <citation type="submission" date="2016-10" db="EMBL/GenBank/DDBJ databases">
        <authorList>
            <person name="de Groot N.N."/>
        </authorList>
    </citation>
    <scope>NUCLEOTIDE SEQUENCE [LARGE SCALE GENOMIC DNA]</scope>
    <source>
        <strain evidence="2 3">DSM 25584</strain>
    </source>
</reference>
<dbReference type="OrthoDB" id="5298787at2"/>
<feature type="domain" description="Methyltransferase" evidence="1">
    <location>
        <begin position="24"/>
        <end position="109"/>
    </location>
</feature>